<comment type="caution">
    <text evidence="2">The sequence shown here is derived from an EMBL/GenBank/DDBJ whole genome shotgun (WGS) entry which is preliminary data.</text>
</comment>
<accession>A0AAE0T499</accession>
<name>A0AAE0T499_9BIVA</name>
<reference evidence="2" key="3">
    <citation type="submission" date="2023-05" db="EMBL/GenBank/DDBJ databases">
        <authorList>
            <person name="Smith C.H."/>
        </authorList>
    </citation>
    <scope>NUCLEOTIDE SEQUENCE</scope>
    <source>
        <strain evidence="2">CHS0354</strain>
        <tissue evidence="2">Mantle</tissue>
    </source>
</reference>
<reference evidence="2" key="1">
    <citation type="journal article" date="2021" name="Genome Biol. Evol.">
        <title>A High-Quality Reference Genome for a Parasitic Bivalve with Doubly Uniparental Inheritance (Bivalvia: Unionida).</title>
        <authorList>
            <person name="Smith C.H."/>
        </authorList>
    </citation>
    <scope>NUCLEOTIDE SEQUENCE</scope>
    <source>
        <strain evidence="2">CHS0354</strain>
    </source>
</reference>
<evidence type="ECO:0000256" key="1">
    <source>
        <dbReference type="SAM" id="MobiDB-lite"/>
    </source>
</evidence>
<sequence length="496" mass="56089">MNSKKNHRSSFGPVENAEMKEETLQNTALNEKKQGDRKRVLVAFLSDSVTFVTVKHFLSLLQTFPNLEVVTLADIYNHQKGILESSLDAGSSDDLIQQEQGNLRSPPVEAVILILTETMIDIWTSGADYHCQTKYIEDKRLKTLVKLCHDLRRNDQVMTMAVNYDFSNEDSLKLKTFRSLNKGIKVFKIISYSAQLGFQLNIDAIHQMLQYLCDSNYRSLQIWKESMDAKLLLESIKKEGMVGCTLNSARKRQCPIHGLLSEIDTCHINKFDLQCCERNEDYTIPPGGGQVTQHVQKKDIRVNGGTRVCHDVITEAVHQAELDDESVGSSNGRTAFAKVHFDAKASSFYGQFCPSVYYQSNIANVNFEPKEDDVVIYKHNHNKFHNDEKMVIPNHSGNSLTILNDISLKDKGLFMQDLNGGDSCLQGIVEETRRKSIHSKDDQRADSGVYTSYIEPDEAALYPDIFIPPAELDEVYVETTVNALMDEIVLINKIYG</sequence>
<dbReference type="EMBL" id="JAEAOA010002208">
    <property type="protein sequence ID" value="KAK3603025.1"/>
    <property type="molecule type" value="Genomic_DNA"/>
</dbReference>
<reference evidence="2" key="2">
    <citation type="journal article" date="2021" name="Genome Biol. Evol.">
        <title>Developing a high-quality reference genome for a parasitic bivalve with doubly uniparental inheritance (Bivalvia: Unionida).</title>
        <authorList>
            <person name="Smith C.H."/>
        </authorList>
    </citation>
    <scope>NUCLEOTIDE SEQUENCE</scope>
    <source>
        <strain evidence="2">CHS0354</strain>
        <tissue evidence="2">Mantle</tissue>
    </source>
</reference>
<proteinExistence type="predicted"/>
<feature type="region of interest" description="Disordered" evidence="1">
    <location>
        <begin position="1"/>
        <end position="20"/>
    </location>
</feature>
<dbReference type="AlphaFoldDB" id="A0AAE0T499"/>
<evidence type="ECO:0000313" key="3">
    <source>
        <dbReference type="Proteomes" id="UP001195483"/>
    </source>
</evidence>
<gene>
    <name evidence="2" type="ORF">CHS0354_037772</name>
</gene>
<organism evidence="2 3">
    <name type="scientific">Potamilus streckersoni</name>
    <dbReference type="NCBI Taxonomy" id="2493646"/>
    <lineage>
        <taxon>Eukaryota</taxon>
        <taxon>Metazoa</taxon>
        <taxon>Spiralia</taxon>
        <taxon>Lophotrochozoa</taxon>
        <taxon>Mollusca</taxon>
        <taxon>Bivalvia</taxon>
        <taxon>Autobranchia</taxon>
        <taxon>Heteroconchia</taxon>
        <taxon>Palaeoheterodonta</taxon>
        <taxon>Unionida</taxon>
        <taxon>Unionoidea</taxon>
        <taxon>Unionidae</taxon>
        <taxon>Ambleminae</taxon>
        <taxon>Lampsilini</taxon>
        <taxon>Potamilus</taxon>
    </lineage>
</organism>
<dbReference type="Proteomes" id="UP001195483">
    <property type="component" value="Unassembled WGS sequence"/>
</dbReference>
<evidence type="ECO:0000313" key="2">
    <source>
        <dbReference type="EMBL" id="KAK3603025.1"/>
    </source>
</evidence>
<keyword evidence="3" id="KW-1185">Reference proteome</keyword>
<protein>
    <submittedName>
        <fullName evidence="2">Uncharacterized protein</fullName>
    </submittedName>
</protein>